<keyword evidence="3" id="KW-1185">Reference proteome</keyword>
<dbReference type="Proteomes" id="UP001147747">
    <property type="component" value="Unassembled WGS sequence"/>
</dbReference>
<evidence type="ECO:0000313" key="3">
    <source>
        <dbReference type="Proteomes" id="UP001147747"/>
    </source>
</evidence>
<evidence type="ECO:0000256" key="1">
    <source>
        <dbReference type="SAM" id="MobiDB-lite"/>
    </source>
</evidence>
<sequence>MKTNATPETIFQNLKVAACLEPHFLMSPRPKFGRPKGSTPFPRGKSQNQGPSDRIEKATRQKSTSKSVPESWKPQGKNRLFRDDVDPLQVASDLSVHIVYMCEVTSLIEEVTAKFHQLEDTYNRLRDAMEPIEKIASRLCDKGETANAFSDKVKNMVHAGESALEEMLQAFRKYMDLMDKVKYMLSVAEKEFEDAF</sequence>
<proteinExistence type="predicted"/>
<dbReference type="RefSeq" id="XP_056494575.1">
    <property type="nucleotide sequence ID" value="XM_056625993.1"/>
</dbReference>
<feature type="region of interest" description="Disordered" evidence="1">
    <location>
        <begin position="27"/>
        <end position="79"/>
    </location>
</feature>
<dbReference type="EMBL" id="JAPZBU010000003">
    <property type="protein sequence ID" value="KAJ5414729.1"/>
    <property type="molecule type" value="Genomic_DNA"/>
</dbReference>
<protein>
    <submittedName>
        <fullName evidence="2">Uncharacterized protein</fullName>
    </submittedName>
</protein>
<comment type="caution">
    <text evidence="2">The sequence shown here is derived from an EMBL/GenBank/DDBJ whole genome shotgun (WGS) entry which is preliminary data.</text>
</comment>
<dbReference type="GeneID" id="81364973"/>
<reference evidence="2" key="1">
    <citation type="submission" date="2022-12" db="EMBL/GenBank/DDBJ databases">
        <authorList>
            <person name="Petersen C."/>
        </authorList>
    </citation>
    <scope>NUCLEOTIDE SEQUENCE</scope>
    <source>
        <strain evidence="2">IBT 29677</strain>
    </source>
</reference>
<name>A0A9W9WC45_9EURO</name>
<gene>
    <name evidence="2" type="ORF">N7509_001356</name>
</gene>
<reference evidence="2" key="2">
    <citation type="journal article" date="2023" name="IMA Fungus">
        <title>Comparative genomic study of the Penicillium genus elucidates a diverse pangenome and 15 lateral gene transfer events.</title>
        <authorList>
            <person name="Petersen C."/>
            <person name="Sorensen T."/>
            <person name="Nielsen M.R."/>
            <person name="Sondergaard T.E."/>
            <person name="Sorensen J.L."/>
            <person name="Fitzpatrick D.A."/>
            <person name="Frisvad J.C."/>
            <person name="Nielsen K.L."/>
        </authorList>
    </citation>
    <scope>NUCLEOTIDE SEQUENCE</scope>
    <source>
        <strain evidence="2">IBT 29677</strain>
    </source>
</reference>
<organism evidence="2 3">
    <name type="scientific">Penicillium cosmopolitanum</name>
    <dbReference type="NCBI Taxonomy" id="1131564"/>
    <lineage>
        <taxon>Eukaryota</taxon>
        <taxon>Fungi</taxon>
        <taxon>Dikarya</taxon>
        <taxon>Ascomycota</taxon>
        <taxon>Pezizomycotina</taxon>
        <taxon>Eurotiomycetes</taxon>
        <taxon>Eurotiomycetidae</taxon>
        <taxon>Eurotiales</taxon>
        <taxon>Aspergillaceae</taxon>
        <taxon>Penicillium</taxon>
    </lineage>
</organism>
<dbReference type="AlphaFoldDB" id="A0A9W9WC45"/>
<accession>A0A9W9WC45</accession>
<dbReference type="OrthoDB" id="4377124at2759"/>
<evidence type="ECO:0000313" key="2">
    <source>
        <dbReference type="EMBL" id="KAJ5414729.1"/>
    </source>
</evidence>